<proteinExistence type="inferred from homology"/>
<dbReference type="Proteomes" id="UP001064489">
    <property type="component" value="Chromosome 13"/>
</dbReference>
<keyword evidence="8" id="KW-1185">Reference proteome</keyword>
<reference evidence="7 8" key="1">
    <citation type="journal article" date="2022" name="Plant J.">
        <title>Strategies of tolerance reflected in two North American maple genomes.</title>
        <authorList>
            <person name="McEvoy S.L."/>
            <person name="Sezen U.U."/>
            <person name="Trouern-Trend A."/>
            <person name="McMahon S.M."/>
            <person name="Schaberg P.G."/>
            <person name="Yang J."/>
            <person name="Wegrzyn J.L."/>
            <person name="Swenson N.G."/>
        </authorList>
    </citation>
    <scope>NUCLEOTIDE SEQUENCE [LARGE SCALE GENOMIC DNA]</scope>
    <source>
        <strain evidence="7">91603</strain>
    </source>
</reference>
<feature type="transmembrane region" description="Helical" evidence="6">
    <location>
        <begin position="45"/>
        <end position="69"/>
    </location>
</feature>
<keyword evidence="4 6" id="KW-1133">Transmembrane helix</keyword>
<evidence type="ECO:0000313" key="8">
    <source>
        <dbReference type="Proteomes" id="UP001064489"/>
    </source>
</evidence>
<accession>A0AAD5P4E5</accession>
<evidence type="ECO:0000256" key="1">
    <source>
        <dbReference type="ARBA" id="ARBA00004370"/>
    </source>
</evidence>
<sequence>MRTAALPSFRKLYGRIEEDLDAGDVVVVHLMNNYNTYSFSGKKKLVLSTSGCQASPFCFFSSLDLLFFLDLVNKETQEVGIILLSLLHFLFSIILMLLLIK</sequence>
<gene>
    <name evidence="7" type="ORF">LWI28_015054</name>
</gene>
<dbReference type="GO" id="GO:0005886">
    <property type="term" value="C:plasma membrane"/>
    <property type="evidence" value="ECO:0007669"/>
    <property type="project" value="TreeGrafter"/>
</dbReference>
<evidence type="ECO:0000256" key="2">
    <source>
        <dbReference type="ARBA" id="ARBA00009457"/>
    </source>
</evidence>
<keyword evidence="5 6" id="KW-0472">Membrane</keyword>
<evidence type="ECO:0000256" key="3">
    <source>
        <dbReference type="ARBA" id="ARBA00022692"/>
    </source>
</evidence>
<dbReference type="GO" id="GO:0005783">
    <property type="term" value="C:endoplasmic reticulum"/>
    <property type="evidence" value="ECO:0007669"/>
    <property type="project" value="TreeGrafter"/>
</dbReference>
<dbReference type="PANTHER" id="PTHR10926:SF29">
    <property type="entry name" value="ALA-INTERACTING SUBUNIT 2-RELATED"/>
    <property type="match status" value="1"/>
</dbReference>
<evidence type="ECO:0000256" key="4">
    <source>
        <dbReference type="ARBA" id="ARBA00022989"/>
    </source>
</evidence>
<protein>
    <submittedName>
        <fullName evidence="7">Uncharacterized protein</fullName>
    </submittedName>
</protein>
<dbReference type="GO" id="GO:0005794">
    <property type="term" value="C:Golgi apparatus"/>
    <property type="evidence" value="ECO:0007669"/>
    <property type="project" value="TreeGrafter"/>
</dbReference>
<dbReference type="Pfam" id="PF03381">
    <property type="entry name" value="CDC50"/>
    <property type="match status" value="1"/>
</dbReference>
<evidence type="ECO:0000256" key="5">
    <source>
        <dbReference type="ARBA" id="ARBA00023136"/>
    </source>
</evidence>
<dbReference type="AlphaFoldDB" id="A0AAD5P4E5"/>
<comment type="caution">
    <text evidence="7">The sequence shown here is derived from an EMBL/GenBank/DDBJ whole genome shotgun (WGS) entry which is preliminary data.</text>
</comment>
<dbReference type="InterPro" id="IPR005045">
    <property type="entry name" value="CDC50/LEM3_fam"/>
</dbReference>
<organism evidence="7 8">
    <name type="scientific">Acer negundo</name>
    <name type="common">Box elder</name>
    <dbReference type="NCBI Taxonomy" id="4023"/>
    <lineage>
        <taxon>Eukaryota</taxon>
        <taxon>Viridiplantae</taxon>
        <taxon>Streptophyta</taxon>
        <taxon>Embryophyta</taxon>
        <taxon>Tracheophyta</taxon>
        <taxon>Spermatophyta</taxon>
        <taxon>Magnoliopsida</taxon>
        <taxon>eudicotyledons</taxon>
        <taxon>Gunneridae</taxon>
        <taxon>Pentapetalae</taxon>
        <taxon>rosids</taxon>
        <taxon>malvids</taxon>
        <taxon>Sapindales</taxon>
        <taxon>Sapindaceae</taxon>
        <taxon>Hippocastanoideae</taxon>
        <taxon>Acereae</taxon>
        <taxon>Acer</taxon>
    </lineage>
</organism>
<evidence type="ECO:0000256" key="6">
    <source>
        <dbReference type="SAM" id="Phobius"/>
    </source>
</evidence>
<comment type="similarity">
    <text evidence="2">Belongs to the CDC50/LEM3 family.</text>
</comment>
<evidence type="ECO:0000313" key="7">
    <source>
        <dbReference type="EMBL" id="KAI9198392.1"/>
    </source>
</evidence>
<name>A0AAD5P4E5_ACENE</name>
<keyword evidence="3 6" id="KW-0812">Transmembrane</keyword>
<feature type="transmembrane region" description="Helical" evidence="6">
    <location>
        <begin position="81"/>
        <end position="100"/>
    </location>
</feature>
<dbReference type="PANTHER" id="PTHR10926">
    <property type="entry name" value="CELL CYCLE CONTROL PROTEIN 50"/>
    <property type="match status" value="1"/>
</dbReference>
<comment type="subcellular location">
    <subcellularLocation>
        <location evidence="1">Membrane</location>
    </subcellularLocation>
</comment>
<dbReference type="EMBL" id="JAJSOW010000002">
    <property type="protein sequence ID" value="KAI9198392.1"/>
    <property type="molecule type" value="Genomic_DNA"/>
</dbReference>